<evidence type="ECO:0000313" key="4">
    <source>
        <dbReference type="Proteomes" id="UP000030645"/>
    </source>
</evidence>
<dbReference type="KEGG" id="mnt:21396686"/>
<dbReference type="PROSITE" id="PS50891">
    <property type="entry name" value="LOB"/>
    <property type="match status" value="1"/>
</dbReference>
<dbReference type="Proteomes" id="UP000030645">
    <property type="component" value="Unassembled WGS sequence"/>
</dbReference>
<organism evidence="3 4">
    <name type="scientific">Morus notabilis</name>
    <dbReference type="NCBI Taxonomy" id="981085"/>
    <lineage>
        <taxon>Eukaryota</taxon>
        <taxon>Viridiplantae</taxon>
        <taxon>Streptophyta</taxon>
        <taxon>Embryophyta</taxon>
        <taxon>Tracheophyta</taxon>
        <taxon>Spermatophyta</taxon>
        <taxon>Magnoliopsida</taxon>
        <taxon>eudicotyledons</taxon>
        <taxon>Gunneridae</taxon>
        <taxon>Pentapetalae</taxon>
        <taxon>rosids</taxon>
        <taxon>fabids</taxon>
        <taxon>Rosales</taxon>
        <taxon>Moraceae</taxon>
        <taxon>Moreae</taxon>
        <taxon>Morus</taxon>
    </lineage>
</organism>
<dbReference type="PANTHER" id="PTHR31301">
    <property type="entry name" value="LOB DOMAIN-CONTAINING PROTEIN 4-RELATED"/>
    <property type="match status" value="1"/>
</dbReference>
<dbReference type="SMR" id="W9RC85"/>
<dbReference type="AlphaFoldDB" id="W9RC85"/>
<comment type="similarity">
    <text evidence="1">Belongs to the LOB domain-containing protein family.</text>
</comment>
<sequence length="177" mass="20390">MSPRRCAACKYLRRKCPPDCTLSPYFPPNDPQRFACVHRIYGASNVVKMLQQLDSHDLRARAADSLFFEAQRRIEDPVYGCVGIITQLHHQIHEAETELAKTRAELALRSSGTALTSHVQDQTYHLHHHDHHYHNRDHHDQLLEIMESDLNNLLQGQSSIHEQSRFGPTTKAPNWLV</sequence>
<dbReference type="STRING" id="981085.W9RC85"/>
<reference evidence="4" key="1">
    <citation type="submission" date="2013-01" db="EMBL/GenBank/DDBJ databases">
        <title>Draft Genome Sequence of a Mulberry Tree, Morus notabilis C.K. Schneid.</title>
        <authorList>
            <person name="He N."/>
            <person name="Zhao S."/>
        </authorList>
    </citation>
    <scope>NUCLEOTIDE SEQUENCE</scope>
</reference>
<dbReference type="EMBL" id="KE343999">
    <property type="protein sequence ID" value="EXB50422.1"/>
    <property type="molecule type" value="Genomic_DNA"/>
</dbReference>
<dbReference type="OrthoDB" id="684652at2759"/>
<gene>
    <name evidence="3" type="ORF">L484_013514</name>
</gene>
<evidence type="ECO:0000256" key="1">
    <source>
        <dbReference type="ARBA" id="ARBA00005474"/>
    </source>
</evidence>
<accession>W9RC85</accession>
<feature type="domain" description="LOB" evidence="2">
    <location>
        <begin position="4"/>
        <end position="106"/>
    </location>
</feature>
<protein>
    <recommendedName>
        <fullName evidence="2">LOB domain-containing protein</fullName>
    </recommendedName>
</protein>
<proteinExistence type="inferred from homology"/>
<keyword evidence="4" id="KW-1185">Reference proteome</keyword>
<dbReference type="Pfam" id="PF03195">
    <property type="entry name" value="LOB"/>
    <property type="match status" value="1"/>
</dbReference>
<name>W9RC85_9ROSA</name>
<evidence type="ECO:0000259" key="2">
    <source>
        <dbReference type="PROSITE" id="PS50891"/>
    </source>
</evidence>
<evidence type="ECO:0000313" key="3">
    <source>
        <dbReference type="EMBL" id="EXB50422.1"/>
    </source>
</evidence>
<dbReference type="InterPro" id="IPR004883">
    <property type="entry name" value="LOB"/>
</dbReference>
<dbReference type="PANTHER" id="PTHR31301:SF120">
    <property type="entry name" value="LOB DOMAIN-CONTAINING PROTEIN 23-RELATED"/>
    <property type="match status" value="1"/>
</dbReference>